<name>A0AAD5YH28_9APHY</name>
<protein>
    <recommendedName>
        <fullName evidence="6">Hydrophobin</fullName>
    </recommendedName>
</protein>
<evidence type="ECO:0000256" key="3">
    <source>
        <dbReference type="ARBA" id="ARBA00022512"/>
    </source>
</evidence>
<dbReference type="GO" id="GO:0009277">
    <property type="term" value="C:fungal-type cell wall"/>
    <property type="evidence" value="ECO:0007669"/>
    <property type="project" value="InterPro"/>
</dbReference>
<dbReference type="InterPro" id="IPR001338">
    <property type="entry name" value="Class_I_Hydrophobin"/>
</dbReference>
<comment type="caution">
    <text evidence="7">The sequence shown here is derived from an EMBL/GenBank/DDBJ whole genome shotgun (WGS) entry which is preliminary data.</text>
</comment>
<dbReference type="GO" id="GO:0005199">
    <property type="term" value="F:structural constituent of cell wall"/>
    <property type="evidence" value="ECO:0007669"/>
    <property type="project" value="InterPro"/>
</dbReference>
<accession>A0AAD5YH28</accession>
<keyword evidence="4 6" id="KW-0964">Secreted</keyword>
<evidence type="ECO:0000256" key="6">
    <source>
        <dbReference type="RuleBase" id="RU365009"/>
    </source>
</evidence>
<evidence type="ECO:0000256" key="1">
    <source>
        <dbReference type="ARBA" id="ARBA00004191"/>
    </source>
</evidence>
<keyword evidence="6" id="KW-0732">Signal</keyword>
<comment type="similarity">
    <text evidence="2 6">Belongs to the fungal hydrophobin family.</text>
</comment>
<reference evidence="7" key="1">
    <citation type="submission" date="2022-07" db="EMBL/GenBank/DDBJ databases">
        <title>Genome Sequence of Physisporinus lineatus.</title>
        <authorList>
            <person name="Buettner E."/>
        </authorList>
    </citation>
    <scope>NUCLEOTIDE SEQUENCE</scope>
    <source>
        <strain evidence="7">VT162</strain>
    </source>
</reference>
<feature type="chain" id="PRO_5041784421" description="Hydrophobin" evidence="6">
    <location>
        <begin position="23"/>
        <end position="113"/>
    </location>
</feature>
<evidence type="ECO:0000313" key="8">
    <source>
        <dbReference type="Proteomes" id="UP001212997"/>
    </source>
</evidence>
<organism evidence="7 8">
    <name type="scientific">Meripilus lineatus</name>
    <dbReference type="NCBI Taxonomy" id="2056292"/>
    <lineage>
        <taxon>Eukaryota</taxon>
        <taxon>Fungi</taxon>
        <taxon>Dikarya</taxon>
        <taxon>Basidiomycota</taxon>
        <taxon>Agaricomycotina</taxon>
        <taxon>Agaricomycetes</taxon>
        <taxon>Polyporales</taxon>
        <taxon>Meripilaceae</taxon>
        <taxon>Meripilus</taxon>
    </lineage>
</organism>
<comment type="subcellular location">
    <subcellularLocation>
        <location evidence="1 6">Secreted</location>
        <location evidence="1 6">Cell wall</location>
    </subcellularLocation>
</comment>
<keyword evidence="3 6" id="KW-0134">Cell wall</keyword>
<dbReference type="AlphaFoldDB" id="A0AAD5YH28"/>
<evidence type="ECO:0000256" key="5">
    <source>
        <dbReference type="ARBA" id="ARBA00023157"/>
    </source>
</evidence>
<keyword evidence="5 6" id="KW-1015">Disulfide bond</keyword>
<evidence type="ECO:0000256" key="4">
    <source>
        <dbReference type="ARBA" id="ARBA00022525"/>
    </source>
</evidence>
<proteinExistence type="inferred from homology"/>
<dbReference type="Pfam" id="PF01185">
    <property type="entry name" value="Hydrophobin"/>
    <property type="match status" value="1"/>
</dbReference>
<gene>
    <name evidence="7" type="ORF">NLI96_g7610</name>
</gene>
<evidence type="ECO:0000313" key="7">
    <source>
        <dbReference type="EMBL" id="KAJ3481518.1"/>
    </source>
</evidence>
<feature type="signal peptide" evidence="6">
    <location>
        <begin position="1"/>
        <end position="22"/>
    </location>
</feature>
<evidence type="ECO:0000256" key="2">
    <source>
        <dbReference type="ARBA" id="ARBA00010446"/>
    </source>
</evidence>
<dbReference type="Proteomes" id="UP001212997">
    <property type="component" value="Unassembled WGS sequence"/>
</dbReference>
<keyword evidence="8" id="KW-1185">Reference proteome</keyword>
<sequence>MFARFTTSFVAVSLLFASLAVASPEYGNCNSGQVVACCTQEIHSRAFPRQVGKVVGSVVDVDATRAVEKLFVGCTPVANLDSTCQSRAVCCNQQDFGPSASLVNTRFTCNDLL</sequence>
<dbReference type="EMBL" id="JANAWD010000317">
    <property type="protein sequence ID" value="KAJ3481518.1"/>
    <property type="molecule type" value="Genomic_DNA"/>
</dbReference>